<feature type="compositionally biased region" description="Polar residues" evidence="1">
    <location>
        <begin position="1"/>
        <end position="18"/>
    </location>
</feature>
<feature type="transmembrane region" description="Helical" evidence="2">
    <location>
        <begin position="113"/>
        <end position="131"/>
    </location>
</feature>
<feature type="transmembrane region" description="Helical" evidence="2">
    <location>
        <begin position="87"/>
        <end position="106"/>
    </location>
</feature>
<feature type="transmembrane region" description="Helical" evidence="2">
    <location>
        <begin position="40"/>
        <end position="67"/>
    </location>
</feature>
<dbReference type="InterPro" id="IPR055568">
    <property type="entry name" value="DUF7144"/>
</dbReference>
<dbReference type="AlphaFoldDB" id="A0A511D809"/>
<accession>A0A511D809</accession>
<keyword evidence="2" id="KW-1133">Transmembrane helix</keyword>
<keyword evidence="2" id="KW-0812">Transmembrane</keyword>
<comment type="caution">
    <text evidence="4">The sequence shown here is derived from an EMBL/GenBank/DDBJ whole genome shotgun (WGS) entry which is preliminary data.</text>
</comment>
<proteinExistence type="predicted"/>
<protein>
    <recommendedName>
        <fullName evidence="3">DUF7144 domain-containing protein</fullName>
    </recommendedName>
</protein>
<feature type="transmembrane region" description="Helical" evidence="2">
    <location>
        <begin position="137"/>
        <end position="155"/>
    </location>
</feature>
<organism evidence="4 5">
    <name type="scientific">Pseudonocardia asaccharolytica DSM 44247 = NBRC 16224</name>
    <dbReference type="NCBI Taxonomy" id="1123024"/>
    <lineage>
        <taxon>Bacteria</taxon>
        <taxon>Bacillati</taxon>
        <taxon>Actinomycetota</taxon>
        <taxon>Actinomycetes</taxon>
        <taxon>Pseudonocardiales</taxon>
        <taxon>Pseudonocardiaceae</taxon>
        <taxon>Pseudonocardia</taxon>
    </lineage>
</organism>
<dbReference type="Proteomes" id="UP000321328">
    <property type="component" value="Unassembled WGS sequence"/>
</dbReference>
<gene>
    <name evidence="4" type="ORF">PA7_36110</name>
</gene>
<sequence length="163" mass="16885">MSDASQTRSGPASPSGYPTSGDDYTPGSYTSSNVSGISGWAGWVVFSGVMMIVVGAFQVIQGIVALVDSGYYLVGPNGLVVNVDYNAWGWLHLILGVLAVAVGIGLMKGNTAARVVGVVLAALSAIVNLAFIAAYPVWSTIIIAVDIIVIYAIIVHGRELKNV</sequence>
<feature type="domain" description="DUF7144" evidence="3">
    <location>
        <begin position="43"/>
        <end position="158"/>
    </location>
</feature>
<dbReference type="Pfam" id="PF23636">
    <property type="entry name" value="DUF7144"/>
    <property type="match status" value="1"/>
</dbReference>
<evidence type="ECO:0000313" key="5">
    <source>
        <dbReference type="Proteomes" id="UP000321328"/>
    </source>
</evidence>
<evidence type="ECO:0000256" key="1">
    <source>
        <dbReference type="SAM" id="MobiDB-lite"/>
    </source>
</evidence>
<keyword evidence="2" id="KW-0472">Membrane</keyword>
<dbReference type="EMBL" id="BJVI01000046">
    <property type="protein sequence ID" value="GEL19774.1"/>
    <property type="molecule type" value="Genomic_DNA"/>
</dbReference>
<reference evidence="4 5" key="1">
    <citation type="submission" date="2019-07" db="EMBL/GenBank/DDBJ databases">
        <title>Whole genome shotgun sequence of Pseudonocardia asaccharolytica NBRC 16224.</title>
        <authorList>
            <person name="Hosoyama A."/>
            <person name="Uohara A."/>
            <person name="Ohji S."/>
            <person name="Ichikawa N."/>
        </authorList>
    </citation>
    <scope>NUCLEOTIDE SEQUENCE [LARGE SCALE GENOMIC DNA]</scope>
    <source>
        <strain evidence="4 5">NBRC 16224</strain>
    </source>
</reference>
<dbReference type="STRING" id="1123024.GCA_000423625_04529"/>
<feature type="region of interest" description="Disordered" evidence="1">
    <location>
        <begin position="1"/>
        <end position="22"/>
    </location>
</feature>
<dbReference type="RefSeq" id="WP_028931730.1">
    <property type="nucleotide sequence ID" value="NZ_AUII01000036.1"/>
</dbReference>
<evidence type="ECO:0000256" key="2">
    <source>
        <dbReference type="SAM" id="Phobius"/>
    </source>
</evidence>
<name>A0A511D809_9PSEU</name>
<evidence type="ECO:0000313" key="4">
    <source>
        <dbReference type="EMBL" id="GEL19774.1"/>
    </source>
</evidence>
<keyword evidence="5" id="KW-1185">Reference proteome</keyword>
<evidence type="ECO:0000259" key="3">
    <source>
        <dbReference type="Pfam" id="PF23636"/>
    </source>
</evidence>